<evidence type="ECO:0000259" key="1">
    <source>
        <dbReference type="Pfam" id="PF13349"/>
    </source>
</evidence>
<dbReference type="InterPro" id="IPR025164">
    <property type="entry name" value="Toastrack_DUF4097"/>
</dbReference>
<dbReference type="PANTHER" id="PTHR34094:SF1">
    <property type="entry name" value="PROTEIN FAM185A"/>
    <property type="match status" value="1"/>
</dbReference>
<dbReference type="RefSeq" id="XP_035826157.1">
    <property type="nucleotide sequence ID" value="XM_035970264.1"/>
</dbReference>
<proteinExistence type="predicted"/>
<dbReference type="RefSeq" id="XP_035826159.1">
    <property type="nucleotide sequence ID" value="XM_035970266.1"/>
</dbReference>
<evidence type="ECO:0000313" key="4">
    <source>
        <dbReference type="RefSeq" id="XP_035826159.1"/>
    </source>
</evidence>
<sequence length="465" mass="50980">MSAVGSVTMPLSTVAQVLLRGVSVCSRLPQHASRGKFFHQFSKFHDCKFSTSAVSRSVYSIERGFLPCSNRSKAVCLAAVGNSHRNRSLDCIVRNKSSGIAGEVSQPQNEKKYNTQTLLESWFYEVSPRGSMEASLPFNTIIKPLPPQEYPNMNKVILQLHFDSKAGQEVPTAHQLSEICDLYDQNVTFDKDKANMNLSYDVTSGVVLPVVCHLQVPLQFSLSVTMLGDSDVTIERMESDAIVVNTDRGDCNLKSIKCGSASAFCRSGNITSKSNLLGNVLFHTGRSGSIRTDKLQGSSISCETEMGSMNVKSLYTGTATFRSDAGNVHLGHCHGQICMQAENSHFKIESLDGDLDVSLQSGSVDVHFSHHEKADIEITSGDVSLSFQEGASTDLNLDCAWVTVDENIDLHLAKTSLPRHTEGFIGERGKSQTNVRTLSGSVHLKQLDWIQTTKLASFMEREKQD</sequence>
<name>A0ABM1VUR5_APLCA</name>
<protein>
    <submittedName>
        <fullName evidence="3 4">Protein FAM185A</fullName>
    </submittedName>
</protein>
<evidence type="ECO:0000313" key="3">
    <source>
        <dbReference type="RefSeq" id="XP_035826157.1"/>
    </source>
</evidence>
<dbReference type="GeneID" id="101863821"/>
<organism evidence="2 3">
    <name type="scientific">Aplysia californica</name>
    <name type="common">California sea hare</name>
    <dbReference type="NCBI Taxonomy" id="6500"/>
    <lineage>
        <taxon>Eukaryota</taxon>
        <taxon>Metazoa</taxon>
        <taxon>Spiralia</taxon>
        <taxon>Lophotrochozoa</taxon>
        <taxon>Mollusca</taxon>
        <taxon>Gastropoda</taxon>
        <taxon>Heterobranchia</taxon>
        <taxon>Euthyneura</taxon>
        <taxon>Tectipleura</taxon>
        <taxon>Aplysiida</taxon>
        <taxon>Aplysioidea</taxon>
        <taxon>Aplysiidae</taxon>
        <taxon>Aplysia</taxon>
    </lineage>
</organism>
<keyword evidence="2" id="KW-1185">Reference proteome</keyword>
<gene>
    <name evidence="3 4" type="primary">LOC101863821</name>
</gene>
<dbReference type="Pfam" id="PF13349">
    <property type="entry name" value="DUF4097"/>
    <property type="match status" value="1"/>
</dbReference>
<dbReference type="PANTHER" id="PTHR34094">
    <property type="match status" value="1"/>
</dbReference>
<accession>A0ABM1VUR5</accession>
<reference evidence="3 4" key="1">
    <citation type="submission" date="2025-05" db="UniProtKB">
        <authorList>
            <consortium name="RefSeq"/>
        </authorList>
    </citation>
    <scope>IDENTIFICATION</scope>
</reference>
<evidence type="ECO:0000313" key="2">
    <source>
        <dbReference type="Proteomes" id="UP000694888"/>
    </source>
</evidence>
<dbReference type="Proteomes" id="UP000694888">
    <property type="component" value="Unplaced"/>
</dbReference>
<feature type="domain" description="DUF4097" evidence="1">
    <location>
        <begin position="266"/>
        <end position="443"/>
    </location>
</feature>